<dbReference type="Gene3D" id="2.60.40.10">
    <property type="entry name" value="Immunoglobulins"/>
    <property type="match status" value="1"/>
</dbReference>
<dbReference type="AlphaFoldDB" id="A0AAN9G3D5"/>
<evidence type="ECO:0000313" key="2">
    <source>
        <dbReference type="Proteomes" id="UP001374579"/>
    </source>
</evidence>
<comment type="caution">
    <text evidence="1">The sequence shown here is derived from an EMBL/GenBank/DDBJ whole genome shotgun (WGS) entry which is preliminary data.</text>
</comment>
<proteinExistence type="predicted"/>
<gene>
    <name evidence="1" type="ORF">V1264_007473</name>
</gene>
<dbReference type="InterPro" id="IPR036179">
    <property type="entry name" value="Ig-like_dom_sf"/>
</dbReference>
<dbReference type="SUPFAM" id="SSF48726">
    <property type="entry name" value="Immunoglobulin"/>
    <property type="match status" value="1"/>
</dbReference>
<dbReference type="EMBL" id="JBAMIC010000019">
    <property type="protein sequence ID" value="KAK7093781.1"/>
    <property type="molecule type" value="Genomic_DNA"/>
</dbReference>
<organism evidence="1 2">
    <name type="scientific">Littorina saxatilis</name>
    <dbReference type="NCBI Taxonomy" id="31220"/>
    <lineage>
        <taxon>Eukaryota</taxon>
        <taxon>Metazoa</taxon>
        <taxon>Spiralia</taxon>
        <taxon>Lophotrochozoa</taxon>
        <taxon>Mollusca</taxon>
        <taxon>Gastropoda</taxon>
        <taxon>Caenogastropoda</taxon>
        <taxon>Littorinimorpha</taxon>
        <taxon>Littorinoidea</taxon>
        <taxon>Littorinidae</taxon>
        <taxon>Littorina</taxon>
    </lineage>
</organism>
<evidence type="ECO:0000313" key="1">
    <source>
        <dbReference type="EMBL" id="KAK7093781.1"/>
    </source>
</evidence>
<dbReference type="Gene3D" id="1.20.5.170">
    <property type="match status" value="1"/>
</dbReference>
<accession>A0AAN9G3D5</accession>
<name>A0AAN9G3D5_9CAEN</name>
<reference evidence="1 2" key="1">
    <citation type="submission" date="2024-02" db="EMBL/GenBank/DDBJ databases">
        <title>Chromosome-scale genome assembly of the rough periwinkle Littorina saxatilis.</title>
        <authorList>
            <person name="De Jode A."/>
            <person name="Faria R."/>
            <person name="Formenti G."/>
            <person name="Sims Y."/>
            <person name="Smith T.P."/>
            <person name="Tracey A."/>
            <person name="Wood J.M.D."/>
            <person name="Zagrodzka Z.B."/>
            <person name="Johannesson K."/>
            <person name="Butlin R.K."/>
            <person name="Leder E.H."/>
        </authorList>
    </citation>
    <scope>NUCLEOTIDE SEQUENCE [LARGE SCALE GENOMIC DNA]</scope>
    <source>
        <strain evidence="1">Snail1</strain>
        <tissue evidence="1">Muscle</tissue>
    </source>
</reference>
<sequence>MERLTSIDQRFNALDQRVTALDQRVTTLNQRVNTLDNRVSDMQQRSGHATEVNKNLMTTTTDTPSPTPKPGTMFCLTRVTKEELTDFYKVRVEYEASSKPTHVLLRLNWQDTATLQEDHDFGVVELYIPKESILREEDYVEPTYLHFNYPDISFTAYLQMNNTPNSMEVPRITAQIAQGNDVTYKPGSDARFYVEVKVEGDSQNIRGDSGHCMVTVKSDTEENRVDRYLVNVGRGSRHRESPVWLELVSEREKEGDRRGTFLINSTLFDPRGILELSARIDFCYSLENCLLEKLEGTATVRFYSEDHSGPFPEGFLGFVHDHYRSDIARVFCDVRRPDRCSISCEVMGSDPCTAKLTKILPSGDVIPTDDFALSSGHWCGSQLSFANITYADAGDFRCTAKSGSKEITMDMALVVIKAARINKDLSQVTHFENGSVAATCTAEGNPAPNVTFSTESYPLDDASPGDYDVTLTQLDESTTRADIIVINPDVASSMYSFECNARNVDSHMHGDYHYFDMDGN</sequence>
<dbReference type="InterPro" id="IPR013783">
    <property type="entry name" value="Ig-like_fold"/>
</dbReference>
<protein>
    <submittedName>
        <fullName evidence="1">Uncharacterized protein</fullName>
    </submittedName>
</protein>
<keyword evidence="2" id="KW-1185">Reference proteome</keyword>
<dbReference type="Proteomes" id="UP001374579">
    <property type="component" value="Unassembled WGS sequence"/>
</dbReference>